<dbReference type="GO" id="GO:0003677">
    <property type="term" value="F:DNA binding"/>
    <property type="evidence" value="ECO:0007669"/>
    <property type="project" value="UniProtKB-KW"/>
</dbReference>
<evidence type="ECO:0000256" key="1">
    <source>
        <dbReference type="ARBA" id="ARBA00022723"/>
    </source>
</evidence>
<keyword evidence="6" id="KW-0539">Nucleus</keyword>
<dbReference type="GO" id="GO:0008270">
    <property type="term" value="F:zinc ion binding"/>
    <property type="evidence" value="ECO:0007669"/>
    <property type="project" value="InterPro"/>
</dbReference>
<evidence type="ECO:0000259" key="9">
    <source>
        <dbReference type="PROSITE" id="PS50048"/>
    </source>
</evidence>
<feature type="region of interest" description="Disordered" evidence="8">
    <location>
        <begin position="1"/>
        <end position="21"/>
    </location>
</feature>
<dbReference type="RefSeq" id="XP_018069385.1">
    <property type="nucleotide sequence ID" value="XM_018220085.1"/>
</dbReference>
<feature type="domain" description="Zn(2)-C6 fungal-type" evidence="9">
    <location>
        <begin position="33"/>
        <end position="63"/>
    </location>
</feature>
<dbReference type="InterPro" id="IPR001138">
    <property type="entry name" value="Zn2Cys6_DnaBD"/>
</dbReference>
<keyword evidence="1" id="KW-0479">Metal-binding</keyword>
<evidence type="ECO:0000256" key="2">
    <source>
        <dbReference type="ARBA" id="ARBA00022833"/>
    </source>
</evidence>
<sequence>MPNFTVMSVSSSARDRRGKPRLGARGIRKVKTGCKTCKIRRKKCDEIRPACSQCSDTGRRCDFSGGVLNHLPQTSDIPLARKPEMSFSLRPSLPCHMRDLTYAEASHLDYFRLVCAKSFALSLDATLWENLLLQNVHLEPSIYHAALTAAALSRHQYCPMQAWYDRGKTNSPIEFAIVHYNLAIRIVNERLGHSAGSSELAVLASIIFAHVEAFQNFRPGKRDSNLISAHLNGGLAIVHSLKSTSQNIDHLEAALTHMQTQMEQFEQYSARYQHSSGDL</sequence>
<dbReference type="OrthoDB" id="416217at2759"/>
<keyword evidence="5" id="KW-0804">Transcription</keyword>
<dbReference type="PROSITE" id="PS50048">
    <property type="entry name" value="ZN2_CY6_FUNGAL_2"/>
    <property type="match status" value="1"/>
</dbReference>
<keyword evidence="2" id="KW-0862">Zinc</keyword>
<dbReference type="Pfam" id="PF00172">
    <property type="entry name" value="Zn_clus"/>
    <property type="match status" value="1"/>
</dbReference>
<feature type="compositionally biased region" description="Polar residues" evidence="8">
    <location>
        <begin position="1"/>
        <end position="12"/>
    </location>
</feature>
<keyword evidence="7" id="KW-0175">Coiled coil</keyword>
<dbReference type="GO" id="GO:0000981">
    <property type="term" value="F:DNA-binding transcription factor activity, RNA polymerase II-specific"/>
    <property type="evidence" value="ECO:0007669"/>
    <property type="project" value="InterPro"/>
</dbReference>
<dbReference type="SUPFAM" id="SSF57701">
    <property type="entry name" value="Zn2/Cys6 DNA-binding domain"/>
    <property type="match status" value="1"/>
</dbReference>
<dbReference type="Gene3D" id="4.10.240.10">
    <property type="entry name" value="Zn(2)-C6 fungal-type DNA-binding domain"/>
    <property type="match status" value="1"/>
</dbReference>
<dbReference type="GeneID" id="28829811"/>
<dbReference type="PANTHER" id="PTHR36206:SF16">
    <property type="entry name" value="TRANSCRIPTION FACTOR DOMAIN-CONTAINING PROTEIN-RELATED"/>
    <property type="match status" value="1"/>
</dbReference>
<organism evidence="10 11">
    <name type="scientific">Mollisia scopiformis</name>
    <name type="common">Conifer needle endophyte fungus</name>
    <name type="synonym">Phialocephala scopiformis</name>
    <dbReference type="NCBI Taxonomy" id="149040"/>
    <lineage>
        <taxon>Eukaryota</taxon>
        <taxon>Fungi</taxon>
        <taxon>Dikarya</taxon>
        <taxon>Ascomycota</taxon>
        <taxon>Pezizomycotina</taxon>
        <taxon>Leotiomycetes</taxon>
        <taxon>Helotiales</taxon>
        <taxon>Mollisiaceae</taxon>
        <taxon>Mollisia</taxon>
    </lineage>
</organism>
<dbReference type="CDD" id="cd00067">
    <property type="entry name" value="GAL4"/>
    <property type="match status" value="1"/>
</dbReference>
<evidence type="ECO:0000256" key="4">
    <source>
        <dbReference type="ARBA" id="ARBA00023125"/>
    </source>
</evidence>
<keyword evidence="4" id="KW-0238">DNA-binding</keyword>
<dbReference type="KEGG" id="psco:LY89DRAFT_736090"/>
<dbReference type="AlphaFoldDB" id="A0A194X4C9"/>
<evidence type="ECO:0000313" key="11">
    <source>
        <dbReference type="Proteomes" id="UP000070700"/>
    </source>
</evidence>
<dbReference type="PANTHER" id="PTHR36206">
    <property type="entry name" value="ASPERCRYPTIN BIOSYNTHESIS CLUSTER-SPECIFIC TRANSCRIPTION REGULATOR ATNN-RELATED"/>
    <property type="match status" value="1"/>
</dbReference>
<gene>
    <name evidence="10" type="ORF">LY89DRAFT_736090</name>
</gene>
<dbReference type="EMBL" id="KQ947419">
    <property type="protein sequence ID" value="KUJ15030.1"/>
    <property type="molecule type" value="Genomic_DNA"/>
</dbReference>
<dbReference type="InterPro" id="IPR036864">
    <property type="entry name" value="Zn2-C6_fun-type_DNA-bd_sf"/>
</dbReference>
<keyword evidence="3" id="KW-0805">Transcription regulation</keyword>
<dbReference type="Proteomes" id="UP000070700">
    <property type="component" value="Unassembled WGS sequence"/>
</dbReference>
<name>A0A194X4C9_MOLSC</name>
<evidence type="ECO:0000313" key="10">
    <source>
        <dbReference type="EMBL" id="KUJ15030.1"/>
    </source>
</evidence>
<evidence type="ECO:0000256" key="3">
    <source>
        <dbReference type="ARBA" id="ARBA00023015"/>
    </source>
</evidence>
<dbReference type="PROSITE" id="PS00463">
    <property type="entry name" value="ZN2_CY6_FUNGAL_1"/>
    <property type="match status" value="1"/>
</dbReference>
<keyword evidence="11" id="KW-1185">Reference proteome</keyword>
<evidence type="ECO:0000256" key="7">
    <source>
        <dbReference type="SAM" id="Coils"/>
    </source>
</evidence>
<dbReference type="SMART" id="SM00066">
    <property type="entry name" value="GAL4"/>
    <property type="match status" value="1"/>
</dbReference>
<proteinExistence type="predicted"/>
<evidence type="ECO:0000256" key="6">
    <source>
        <dbReference type="ARBA" id="ARBA00023242"/>
    </source>
</evidence>
<dbReference type="InterPro" id="IPR052360">
    <property type="entry name" value="Transcr_Regulatory_Proteins"/>
</dbReference>
<protein>
    <recommendedName>
        <fullName evidence="9">Zn(2)-C6 fungal-type domain-containing protein</fullName>
    </recommendedName>
</protein>
<evidence type="ECO:0000256" key="5">
    <source>
        <dbReference type="ARBA" id="ARBA00023163"/>
    </source>
</evidence>
<evidence type="ECO:0000256" key="8">
    <source>
        <dbReference type="SAM" id="MobiDB-lite"/>
    </source>
</evidence>
<feature type="coiled-coil region" evidence="7">
    <location>
        <begin position="241"/>
        <end position="268"/>
    </location>
</feature>
<accession>A0A194X4C9</accession>
<dbReference type="InParanoid" id="A0A194X4C9"/>
<reference evidence="10 11" key="1">
    <citation type="submission" date="2015-10" db="EMBL/GenBank/DDBJ databases">
        <title>Full genome of DAOMC 229536 Phialocephala scopiformis, a fungal endophyte of spruce producing the potent anti-insectan compound rugulosin.</title>
        <authorList>
            <consortium name="DOE Joint Genome Institute"/>
            <person name="Walker A.K."/>
            <person name="Frasz S.L."/>
            <person name="Seifert K.A."/>
            <person name="Miller J.D."/>
            <person name="Mondo S.J."/>
            <person name="Labutti K."/>
            <person name="Lipzen A."/>
            <person name="Dockter R."/>
            <person name="Kennedy M."/>
            <person name="Grigoriev I.V."/>
            <person name="Spatafora J.W."/>
        </authorList>
    </citation>
    <scope>NUCLEOTIDE SEQUENCE [LARGE SCALE GENOMIC DNA]</scope>
    <source>
        <strain evidence="10 11">CBS 120377</strain>
    </source>
</reference>